<protein>
    <submittedName>
        <fullName evidence="2">Uncharacterized protein</fullName>
    </submittedName>
</protein>
<dbReference type="HOGENOM" id="CLU_792760_0_0_1"/>
<reference evidence="2 3" key="1">
    <citation type="journal article" date="2011" name="PLoS Genet.">
        <title>Finished genome of the fungal wheat pathogen Mycosphaerella graminicola reveals dispensome structure, chromosome plasticity, and stealth pathogenesis.</title>
        <authorList>
            <person name="Goodwin S.B."/>
            <person name="Ben M'barek S."/>
            <person name="Dhillon B."/>
            <person name="Wittenberg A.H.J."/>
            <person name="Crane C.F."/>
            <person name="Hane J.K."/>
            <person name="Foster A.J."/>
            <person name="Van der Lee T.A.J."/>
            <person name="Grimwood J."/>
            <person name="Aerts A."/>
            <person name="Antoniw J."/>
            <person name="Bailey A."/>
            <person name="Bluhm B."/>
            <person name="Bowler J."/>
            <person name="Bristow J."/>
            <person name="van der Burgt A."/>
            <person name="Canto-Canche B."/>
            <person name="Churchill A.C.L."/>
            <person name="Conde-Ferraez L."/>
            <person name="Cools H.J."/>
            <person name="Coutinho P.M."/>
            <person name="Csukai M."/>
            <person name="Dehal P."/>
            <person name="De Wit P."/>
            <person name="Donzelli B."/>
            <person name="van de Geest H.C."/>
            <person name="van Ham R.C.H.J."/>
            <person name="Hammond-Kosack K.E."/>
            <person name="Henrissat B."/>
            <person name="Kilian A."/>
            <person name="Kobayashi A.K."/>
            <person name="Koopmann E."/>
            <person name="Kourmpetis Y."/>
            <person name="Kuzniar A."/>
            <person name="Lindquist E."/>
            <person name="Lombard V."/>
            <person name="Maliepaard C."/>
            <person name="Martins N."/>
            <person name="Mehrabi R."/>
            <person name="Nap J.P.H."/>
            <person name="Ponomarenko A."/>
            <person name="Rudd J.J."/>
            <person name="Salamov A."/>
            <person name="Schmutz J."/>
            <person name="Schouten H.J."/>
            <person name="Shapiro H."/>
            <person name="Stergiopoulos I."/>
            <person name="Torriani S.F.F."/>
            <person name="Tu H."/>
            <person name="de Vries R.P."/>
            <person name="Waalwijk C."/>
            <person name="Ware S.B."/>
            <person name="Wiebenga A."/>
            <person name="Zwiers L.-H."/>
            <person name="Oliver R.P."/>
            <person name="Grigoriev I.V."/>
            <person name="Kema G.H.J."/>
        </authorList>
    </citation>
    <scope>NUCLEOTIDE SEQUENCE [LARGE SCALE GENOMIC DNA]</scope>
    <source>
        <strain evidence="3">CBS 115943 / IPO323</strain>
    </source>
</reference>
<dbReference type="InParanoid" id="F9XF36"/>
<accession>F9XF36</accession>
<proteinExistence type="predicted"/>
<dbReference type="Proteomes" id="UP000008062">
    <property type="component" value="Chromosome 7"/>
</dbReference>
<dbReference type="EMBL" id="CM001202">
    <property type="protein sequence ID" value="EGP85855.1"/>
    <property type="molecule type" value="Genomic_DNA"/>
</dbReference>
<evidence type="ECO:0000256" key="1">
    <source>
        <dbReference type="SAM" id="MobiDB-lite"/>
    </source>
</evidence>
<organism evidence="2 3">
    <name type="scientific">Zymoseptoria tritici (strain CBS 115943 / IPO323)</name>
    <name type="common">Speckled leaf blotch fungus</name>
    <name type="synonym">Septoria tritici</name>
    <dbReference type="NCBI Taxonomy" id="336722"/>
    <lineage>
        <taxon>Eukaryota</taxon>
        <taxon>Fungi</taxon>
        <taxon>Dikarya</taxon>
        <taxon>Ascomycota</taxon>
        <taxon>Pezizomycotina</taxon>
        <taxon>Dothideomycetes</taxon>
        <taxon>Dothideomycetidae</taxon>
        <taxon>Mycosphaerellales</taxon>
        <taxon>Mycosphaerellaceae</taxon>
        <taxon>Zymoseptoria</taxon>
    </lineage>
</organism>
<feature type="region of interest" description="Disordered" evidence="1">
    <location>
        <begin position="46"/>
        <end position="70"/>
    </location>
</feature>
<evidence type="ECO:0000313" key="3">
    <source>
        <dbReference type="Proteomes" id="UP000008062"/>
    </source>
</evidence>
<gene>
    <name evidence="2" type="ORF">MYCGRDRAFT_94764</name>
</gene>
<feature type="region of interest" description="Disordered" evidence="1">
    <location>
        <begin position="90"/>
        <end position="124"/>
    </location>
</feature>
<keyword evidence="3" id="KW-1185">Reference proteome</keyword>
<dbReference type="KEGG" id="ztr:MYCGRDRAFT_94764"/>
<dbReference type="GeneID" id="13397722"/>
<sequence length="350" mass="39298">MSMLFGELLHEKASCFWSDFGMLNDAGILTAIDLLDYQVTLANSNDIDENKSRPTHLAADDTTQNRCDDVAPPVRQHRTAARKLSARFSSALSASDSSTPPTTTTTSPPPVLTMASSSSSPSPLLRLPTALRRRILRLANPVPTNPLRLQISREAETESSPPGPWRFLLLSDRLNRPALHQWFKLKLSCRVISEDMKEIMEENGVLRVEFRDETAHMPVKAKVVEGGVLRGFRRVVVDFGNEEKGRWVEMRALLEMEKGVIRRVSVVVDRVPANIGFVHHGKVAREAEVLKRFVGRTLWEKFGGCWWEERLLVGLLEWVDAVREGFAVFGTGEAWISGEGEDYMDDAFVK</sequence>
<dbReference type="RefSeq" id="XP_003850879.1">
    <property type="nucleotide sequence ID" value="XM_003850831.1"/>
</dbReference>
<evidence type="ECO:0000313" key="2">
    <source>
        <dbReference type="EMBL" id="EGP85855.1"/>
    </source>
</evidence>
<dbReference type="OrthoDB" id="10390819at2759"/>
<name>F9XF36_ZYMTI</name>
<dbReference type="AlphaFoldDB" id="F9XF36"/>